<dbReference type="RefSeq" id="WP_147420351.1">
    <property type="nucleotide sequence ID" value="NZ_RAPY01000001.1"/>
</dbReference>
<keyword evidence="3" id="KW-1185">Reference proteome</keyword>
<feature type="transmembrane region" description="Helical" evidence="1">
    <location>
        <begin position="12"/>
        <end position="34"/>
    </location>
</feature>
<protein>
    <recommendedName>
        <fullName evidence="4">Magnesium citrate secondary transporter</fullName>
    </recommendedName>
</protein>
<dbReference type="EMBL" id="RAPY01000001">
    <property type="protein sequence ID" value="RKE56699.1"/>
    <property type="molecule type" value="Genomic_DNA"/>
</dbReference>
<keyword evidence="1" id="KW-0812">Transmembrane</keyword>
<feature type="transmembrane region" description="Helical" evidence="1">
    <location>
        <begin position="54"/>
        <end position="73"/>
    </location>
</feature>
<organism evidence="2 3">
    <name type="scientific">Sphingobacterium detergens</name>
    <dbReference type="NCBI Taxonomy" id="1145106"/>
    <lineage>
        <taxon>Bacteria</taxon>
        <taxon>Pseudomonadati</taxon>
        <taxon>Bacteroidota</taxon>
        <taxon>Sphingobacteriia</taxon>
        <taxon>Sphingobacteriales</taxon>
        <taxon>Sphingobacteriaceae</taxon>
        <taxon>Sphingobacterium</taxon>
    </lineage>
</organism>
<proteinExistence type="predicted"/>
<accession>A0A420BJ21</accession>
<keyword evidence="1" id="KW-1133">Transmembrane helix</keyword>
<evidence type="ECO:0008006" key="4">
    <source>
        <dbReference type="Google" id="ProtNLM"/>
    </source>
</evidence>
<gene>
    <name evidence="2" type="ORF">DFQ12_1565</name>
</gene>
<sequence>MRSNSYVDRHFLCALVKNLFDGIFIFYWLCWFFIRFTRLQHFPIPFLNSWLTDLVFVPIIVHVASITGSFLFNKGKPHGYPLYQIWLISAIVSLLFEYVMPNYTDYNTGDPYDVIAYFMGGLFYFLFHQPRYIRKNSDGTNHVICKQN</sequence>
<evidence type="ECO:0000313" key="2">
    <source>
        <dbReference type="EMBL" id="RKE56699.1"/>
    </source>
</evidence>
<comment type="caution">
    <text evidence="2">The sequence shown here is derived from an EMBL/GenBank/DDBJ whole genome shotgun (WGS) entry which is preliminary data.</text>
</comment>
<dbReference type="Proteomes" id="UP000286246">
    <property type="component" value="Unassembled WGS sequence"/>
</dbReference>
<name>A0A420BJ21_SPHD1</name>
<feature type="transmembrane region" description="Helical" evidence="1">
    <location>
        <begin position="80"/>
        <end position="99"/>
    </location>
</feature>
<dbReference type="OrthoDB" id="1447802at2"/>
<evidence type="ECO:0000313" key="3">
    <source>
        <dbReference type="Proteomes" id="UP000286246"/>
    </source>
</evidence>
<feature type="transmembrane region" description="Helical" evidence="1">
    <location>
        <begin position="111"/>
        <end position="127"/>
    </location>
</feature>
<reference evidence="2 3" key="1">
    <citation type="submission" date="2018-09" db="EMBL/GenBank/DDBJ databases">
        <title>Genomic Encyclopedia of Type Strains, Phase III (KMG-III): the genomes of soil and plant-associated and newly described type strains.</title>
        <authorList>
            <person name="Whitman W."/>
        </authorList>
    </citation>
    <scope>NUCLEOTIDE SEQUENCE [LARGE SCALE GENOMIC DNA]</scope>
    <source>
        <strain evidence="2 3">CECT 7938</strain>
    </source>
</reference>
<evidence type="ECO:0000256" key="1">
    <source>
        <dbReference type="SAM" id="Phobius"/>
    </source>
</evidence>
<dbReference type="AlphaFoldDB" id="A0A420BJ21"/>
<keyword evidence="1" id="KW-0472">Membrane</keyword>